<dbReference type="OrthoDB" id="3322489at2"/>
<proteinExistence type="predicted"/>
<organism evidence="3 4">
    <name type="scientific">Oleiphilus messinensis</name>
    <dbReference type="NCBI Taxonomy" id="141451"/>
    <lineage>
        <taxon>Bacteria</taxon>
        <taxon>Pseudomonadati</taxon>
        <taxon>Pseudomonadota</taxon>
        <taxon>Gammaproteobacteria</taxon>
        <taxon>Oceanospirillales</taxon>
        <taxon>Oleiphilaceae</taxon>
        <taxon>Oleiphilus</taxon>
    </lineage>
</organism>
<feature type="domain" description="Endonuclease GajA/Old nuclease/RecF-like AAA" evidence="1">
    <location>
        <begin position="89"/>
        <end position="315"/>
    </location>
</feature>
<dbReference type="InterPro" id="IPR034139">
    <property type="entry name" value="TOPRIM_OLD"/>
</dbReference>
<feature type="domain" description="OLD protein-like TOPRIM" evidence="2">
    <location>
        <begin position="363"/>
        <end position="426"/>
    </location>
</feature>
<dbReference type="EMBL" id="CP021425">
    <property type="protein sequence ID" value="ARU55859.1"/>
    <property type="molecule type" value="Genomic_DNA"/>
</dbReference>
<dbReference type="InterPro" id="IPR027417">
    <property type="entry name" value="P-loop_NTPase"/>
</dbReference>
<dbReference type="Gene3D" id="3.40.50.300">
    <property type="entry name" value="P-loop containing nucleotide triphosphate hydrolases"/>
    <property type="match status" value="1"/>
</dbReference>
<reference evidence="3 4" key="1">
    <citation type="submission" date="2017-05" db="EMBL/GenBank/DDBJ databases">
        <title>Genomic insights into alkan degradation activity of Oleiphilus messinensis.</title>
        <authorList>
            <person name="Kozyavkin S.A."/>
            <person name="Slesarev A.I."/>
            <person name="Golyshin P.N."/>
            <person name="Korzhenkov A."/>
            <person name="Golyshina O.N."/>
            <person name="Toshchakov S.V."/>
        </authorList>
    </citation>
    <scope>NUCLEOTIDE SEQUENCE [LARGE SCALE GENOMIC DNA]</scope>
    <source>
        <strain evidence="3 4">ME102</strain>
    </source>
</reference>
<feature type="domain" description="Endonuclease GajA/Old nuclease/RecF-like AAA" evidence="1">
    <location>
        <begin position="4"/>
        <end position="57"/>
    </location>
</feature>
<evidence type="ECO:0000313" key="3">
    <source>
        <dbReference type="EMBL" id="ARU55859.1"/>
    </source>
</evidence>
<protein>
    <submittedName>
        <fullName evidence="3">Atp-dependent endonuclease of the old family</fullName>
    </submittedName>
</protein>
<dbReference type="InterPro" id="IPR051396">
    <property type="entry name" value="Bact_Antivir_Def_Nuclease"/>
</dbReference>
<keyword evidence="3" id="KW-0255">Endonuclease</keyword>
<dbReference type="GO" id="GO:0004519">
    <property type="term" value="F:endonuclease activity"/>
    <property type="evidence" value="ECO:0007669"/>
    <property type="project" value="UniProtKB-KW"/>
</dbReference>
<evidence type="ECO:0000259" key="1">
    <source>
        <dbReference type="Pfam" id="PF13175"/>
    </source>
</evidence>
<gene>
    <name evidence="3" type="ORF">OLMES_1784</name>
</gene>
<dbReference type="PANTHER" id="PTHR43581:SF4">
    <property type="entry name" value="ATP_GTP PHOSPHATASE"/>
    <property type="match status" value="1"/>
</dbReference>
<dbReference type="Pfam" id="PF13175">
    <property type="entry name" value="AAA_15"/>
    <property type="match status" value="2"/>
</dbReference>
<dbReference type="KEGG" id="ome:OLMES_1784"/>
<keyword evidence="3" id="KW-0378">Hydrolase</keyword>
<evidence type="ECO:0000313" key="4">
    <source>
        <dbReference type="Proteomes" id="UP000196027"/>
    </source>
</evidence>
<keyword evidence="3" id="KW-0540">Nuclease</keyword>
<sequence length="521" mass="59067">MQHIKQLKLINFKKFKDFEVDFDSKINTIIGDNEAGKSSILQAIELLSSGSRHKVETTGIESILNKGSIAEFLAGEKTFENLPEVHVEVYLSDETNPDLVGKHNSKNINASGLHMICLPNEELINEINQVLALDNGNFPFEFYIVKFITFNGEAYSGYRRFLKCLTIDSSKINSEHANNEYIRTVYDSTVEHANRVSLSNEYRLQKIQFKENKLKDINAGLGSYELAIRSGSKYNLEADITLTQGDIPIDARGQGQQCFIKTEFALNRNAENNTLDTLLLEEPENHLSHSNMKRLISKISESHQNQIIIATHSSLISTRLDLRKSILLNSSSDKPLKLNDLSLSTSKFFMKAPDNNILEFVLSRKVILVEGDAEYMLIDSLYKRSTGRTLEEDEVHVISVGGTSFKRYMELAKTLNIRAAIIRDNDGNYQETCVDNYADYTAENIKVFSDTDDDNYTFEVCLYRKNKAICDALFSGGNIQKEPLAFMLSNKAESSLRLVENHSEDLDSPEYIQQAIQWINE</sequence>
<dbReference type="Proteomes" id="UP000196027">
    <property type="component" value="Chromosome"/>
</dbReference>
<name>A0A1Y0I6N7_9GAMM</name>
<keyword evidence="4" id="KW-1185">Reference proteome</keyword>
<dbReference type="SUPFAM" id="SSF52540">
    <property type="entry name" value="P-loop containing nucleoside triphosphate hydrolases"/>
    <property type="match status" value="1"/>
</dbReference>
<dbReference type="RefSeq" id="WP_087460916.1">
    <property type="nucleotide sequence ID" value="NZ_CP021425.1"/>
</dbReference>
<evidence type="ECO:0000259" key="2">
    <source>
        <dbReference type="Pfam" id="PF20469"/>
    </source>
</evidence>
<dbReference type="Pfam" id="PF20469">
    <property type="entry name" value="OLD-like_TOPRIM"/>
    <property type="match status" value="1"/>
</dbReference>
<dbReference type="PANTHER" id="PTHR43581">
    <property type="entry name" value="ATP/GTP PHOSPHATASE"/>
    <property type="match status" value="1"/>
</dbReference>
<accession>A0A1Y0I6N7</accession>
<dbReference type="CDD" id="cd01026">
    <property type="entry name" value="TOPRIM_OLD"/>
    <property type="match status" value="1"/>
</dbReference>
<dbReference type="AlphaFoldDB" id="A0A1Y0I6N7"/>
<dbReference type="InterPro" id="IPR041685">
    <property type="entry name" value="AAA_GajA/Old/RecF-like"/>
</dbReference>